<dbReference type="GO" id="GO:0016757">
    <property type="term" value="F:glycosyltransferase activity"/>
    <property type="evidence" value="ECO:0007669"/>
    <property type="project" value="UniProtKB-KW"/>
</dbReference>
<dbReference type="PANTHER" id="PTHR48046">
    <property type="entry name" value="UDP-GLYCOSYLTRANSFERASE 72E1"/>
    <property type="match status" value="1"/>
</dbReference>
<keyword evidence="3" id="KW-1185">Reference proteome</keyword>
<dbReference type="PANTHER" id="PTHR48046:SF1">
    <property type="entry name" value="GLYCOSYLTRANSFERASE-RELATED"/>
    <property type="match status" value="1"/>
</dbReference>
<dbReference type="AlphaFoldDB" id="A0A5D2SBT7"/>
<reference evidence="2 3" key="1">
    <citation type="submission" date="2019-07" db="EMBL/GenBank/DDBJ databases">
        <title>WGS assembly of Gossypium mustelinum.</title>
        <authorList>
            <person name="Chen Z.J."/>
            <person name="Sreedasyam A."/>
            <person name="Ando A."/>
            <person name="Song Q."/>
            <person name="De L."/>
            <person name="Hulse-Kemp A."/>
            <person name="Ding M."/>
            <person name="Ye W."/>
            <person name="Kirkbride R."/>
            <person name="Jenkins J."/>
            <person name="Plott C."/>
            <person name="Lovell J."/>
            <person name="Lin Y.-M."/>
            <person name="Vaughn R."/>
            <person name="Liu B."/>
            <person name="Li W."/>
            <person name="Simpson S."/>
            <person name="Scheffler B."/>
            <person name="Saski C."/>
            <person name="Grover C."/>
            <person name="Hu G."/>
            <person name="Conover J."/>
            <person name="Carlson J."/>
            <person name="Shu S."/>
            <person name="Boston L."/>
            <person name="Williams M."/>
            <person name="Peterson D."/>
            <person name="Mcgee K."/>
            <person name="Jones D."/>
            <person name="Wendel J."/>
            <person name="Stelly D."/>
            <person name="Grimwood J."/>
            <person name="Schmutz J."/>
        </authorList>
    </citation>
    <scope>NUCLEOTIDE SEQUENCE [LARGE SCALE GENOMIC DNA]</scope>
    <source>
        <strain evidence="2">1408120.09</strain>
    </source>
</reference>
<dbReference type="Proteomes" id="UP000323597">
    <property type="component" value="Chromosome D12"/>
</dbReference>
<accession>A0A5D2SBT7</accession>
<dbReference type="Gene3D" id="3.40.50.2000">
    <property type="entry name" value="Glycogen Phosphorylase B"/>
    <property type="match status" value="1"/>
</dbReference>
<keyword evidence="1" id="KW-0808">Transferase</keyword>
<evidence type="ECO:0000313" key="2">
    <source>
        <dbReference type="EMBL" id="TYI50000.1"/>
    </source>
</evidence>
<dbReference type="SUPFAM" id="SSF53756">
    <property type="entry name" value="UDP-Glycosyltransferase/glycogen phosphorylase"/>
    <property type="match status" value="1"/>
</dbReference>
<sequence>MLALVFVSDMESEMETHVVLLSSPGLGHLTPVLELAKRLATLSNSKVTIFVVPSLSAAESLVIQSFMSLNLW</sequence>
<name>A0A5D2SBT7_GOSMU</name>
<gene>
    <name evidence="2" type="ORF">E1A91_D12G071600v1</name>
</gene>
<dbReference type="EMBL" id="CM017660">
    <property type="protein sequence ID" value="TYI50000.1"/>
    <property type="molecule type" value="Genomic_DNA"/>
</dbReference>
<keyword evidence="1" id="KW-0328">Glycosyltransferase</keyword>
<organism evidence="2 3">
    <name type="scientific">Gossypium mustelinum</name>
    <name type="common">Cotton</name>
    <name type="synonym">Gossypium caicoense</name>
    <dbReference type="NCBI Taxonomy" id="34275"/>
    <lineage>
        <taxon>Eukaryota</taxon>
        <taxon>Viridiplantae</taxon>
        <taxon>Streptophyta</taxon>
        <taxon>Embryophyta</taxon>
        <taxon>Tracheophyta</taxon>
        <taxon>Spermatophyta</taxon>
        <taxon>Magnoliopsida</taxon>
        <taxon>eudicotyledons</taxon>
        <taxon>Gunneridae</taxon>
        <taxon>Pentapetalae</taxon>
        <taxon>rosids</taxon>
        <taxon>malvids</taxon>
        <taxon>Malvales</taxon>
        <taxon>Malvaceae</taxon>
        <taxon>Malvoideae</taxon>
        <taxon>Gossypium</taxon>
    </lineage>
</organism>
<evidence type="ECO:0000313" key="3">
    <source>
        <dbReference type="Proteomes" id="UP000323597"/>
    </source>
</evidence>
<protein>
    <submittedName>
        <fullName evidence="2">Uncharacterized protein</fullName>
    </submittedName>
</protein>
<proteinExistence type="predicted"/>
<evidence type="ECO:0000256" key="1">
    <source>
        <dbReference type="ARBA" id="ARBA00022676"/>
    </source>
</evidence>